<dbReference type="EMBL" id="JAACXV010000017">
    <property type="protein sequence ID" value="KAF7287024.1"/>
    <property type="molecule type" value="Genomic_DNA"/>
</dbReference>
<evidence type="ECO:0000313" key="3">
    <source>
        <dbReference type="Proteomes" id="UP000625711"/>
    </source>
</evidence>
<organism evidence="2 3">
    <name type="scientific">Rhynchophorus ferrugineus</name>
    <name type="common">Red palm weevil</name>
    <name type="synonym">Curculio ferrugineus</name>
    <dbReference type="NCBI Taxonomy" id="354439"/>
    <lineage>
        <taxon>Eukaryota</taxon>
        <taxon>Metazoa</taxon>
        <taxon>Ecdysozoa</taxon>
        <taxon>Arthropoda</taxon>
        <taxon>Hexapoda</taxon>
        <taxon>Insecta</taxon>
        <taxon>Pterygota</taxon>
        <taxon>Neoptera</taxon>
        <taxon>Endopterygota</taxon>
        <taxon>Coleoptera</taxon>
        <taxon>Polyphaga</taxon>
        <taxon>Cucujiformia</taxon>
        <taxon>Curculionidae</taxon>
        <taxon>Dryophthorinae</taxon>
        <taxon>Rhynchophorus</taxon>
    </lineage>
</organism>
<gene>
    <name evidence="2" type="ORF">GWI33_002859</name>
</gene>
<dbReference type="Proteomes" id="UP000625711">
    <property type="component" value="Unassembled WGS sequence"/>
</dbReference>
<dbReference type="AlphaFoldDB" id="A0A834MPA1"/>
<evidence type="ECO:0000313" key="2">
    <source>
        <dbReference type="EMBL" id="KAF7287024.1"/>
    </source>
</evidence>
<name>A0A834MPA1_RHYFE</name>
<proteinExistence type="predicted"/>
<accession>A0A834MPA1</accession>
<sequence length="118" mass="13563">MVTRIRFLVYMKYEKSRGQWTCKQYLTEVVPHVVLASEIDTQYAGDILVYIYSLDHAPYLKAEVTDAYGNYIYNNTADYYIYVCAVRDDSENNGSKEPEAELHTPDLPSGSESTEDKN</sequence>
<protein>
    <submittedName>
        <fullName evidence="2">Uncharacterized protein</fullName>
    </submittedName>
</protein>
<reference evidence="2" key="1">
    <citation type="submission" date="2020-08" db="EMBL/GenBank/DDBJ databases">
        <title>Genome sequencing and assembly of the red palm weevil Rhynchophorus ferrugineus.</title>
        <authorList>
            <person name="Dias G.B."/>
            <person name="Bergman C.M."/>
            <person name="Manee M."/>
        </authorList>
    </citation>
    <scope>NUCLEOTIDE SEQUENCE</scope>
    <source>
        <strain evidence="2">AA-2017</strain>
        <tissue evidence="2">Whole larva</tissue>
    </source>
</reference>
<feature type="compositionally biased region" description="Basic and acidic residues" evidence="1">
    <location>
        <begin position="90"/>
        <end position="104"/>
    </location>
</feature>
<comment type="caution">
    <text evidence="2">The sequence shown here is derived from an EMBL/GenBank/DDBJ whole genome shotgun (WGS) entry which is preliminary data.</text>
</comment>
<feature type="region of interest" description="Disordered" evidence="1">
    <location>
        <begin position="90"/>
        <end position="118"/>
    </location>
</feature>
<evidence type="ECO:0000256" key="1">
    <source>
        <dbReference type="SAM" id="MobiDB-lite"/>
    </source>
</evidence>
<keyword evidence="3" id="KW-1185">Reference proteome</keyword>